<evidence type="ECO:0000313" key="2">
    <source>
        <dbReference type="Proteomes" id="UP000620124"/>
    </source>
</evidence>
<sequence length="135" mass="15859">MAETLDTVASISQLLDTALKVRENLKDFRTAPEEYQRLFSEIENLKLLLEALDRLVATNPSSDNPQRMSAPMNKFKKTLEGFAEKSWPAVGDWSKIFQEVAWSLWSKQEATEYLDQFKRFESRLIMWLADIWYDF</sequence>
<reference evidence="1" key="1">
    <citation type="submission" date="2020-05" db="EMBL/GenBank/DDBJ databases">
        <title>Mycena genomes resolve the evolution of fungal bioluminescence.</title>
        <authorList>
            <person name="Tsai I.J."/>
        </authorList>
    </citation>
    <scope>NUCLEOTIDE SEQUENCE</scope>
    <source>
        <strain evidence="1">CCC161011</strain>
    </source>
</reference>
<evidence type="ECO:0000313" key="1">
    <source>
        <dbReference type="EMBL" id="KAF7359725.1"/>
    </source>
</evidence>
<comment type="caution">
    <text evidence="1">The sequence shown here is derived from an EMBL/GenBank/DDBJ whole genome shotgun (WGS) entry which is preliminary data.</text>
</comment>
<accession>A0A8H7D332</accession>
<organism evidence="1 2">
    <name type="scientific">Mycena venus</name>
    <dbReference type="NCBI Taxonomy" id="2733690"/>
    <lineage>
        <taxon>Eukaryota</taxon>
        <taxon>Fungi</taxon>
        <taxon>Dikarya</taxon>
        <taxon>Basidiomycota</taxon>
        <taxon>Agaricomycotina</taxon>
        <taxon>Agaricomycetes</taxon>
        <taxon>Agaricomycetidae</taxon>
        <taxon>Agaricales</taxon>
        <taxon>Marasmiineae</taxon>
        <taxon>Mycenaceae</taxon>
        <taxon>Mycena</taxon>
    </lineage>
</organism>
<gene>
    <name evidence="1" type="ORF">MVEN_00697100</name>
</gene>
<proteinExistence type="predicted"/>
<dbReference type="OrthoDB" id="3001009at2759"/>
<dbReference type="AlphaFoldDB" id="A0A8H7D332"/>
<evidence type="ECO:0008006" key="3">
    <source>
        <dbReference type="Google" id="ProtNLM"/>
    </source>
</evidence>
<keyword evidence="2" id="KW-1185">Reference proteome</keyword>
<protein>
    <recommendedName>
        <fullName evidence="3">Fungal N-terminal domain-containing protein</fullName>
    </recommendedName>
</protein>
<dbReference type="EMBL" id="JACAZI010000005">
    <property type="protein sequence ID" value="KAF7359725.1"/>
    <property type="molecule type" value="Genomic_DNA"/>
</dbReference>
<dbReference type="Proteomes" id="UP000620124">
    <property type="component" value="Unassembled WGS sequence"/>
</dbReference>
<name>A0A8H7D332_9AGAR</name>